<evidence type="ECO:0000256" key="7">
    <source>
        <dbReference type="ARBA" id="ARBA00039751"/>
    </source>
</evidence>
<feature type="domain" description="FAD dependent oxidoreductase" evidence="9">
    <location>
        <begin position="14"/>
        <end position="323"/>
    </location>
</feature>
<dbReference type="Proteomes" id="UP001183410">
    <property type="component" value="Unassembled WGS sequence"/>
</dbReference>
<dbReference type="InterPro" id="IPR023209">
    <property type="entry name" value="DAO"/>
</dbReference>
<evidence type="ECO:0000256" key="5">
    <source>
        <dbReference type="ARBA" id="ARBA00023002"/>
    </source>
</evidence>
<dbReference type="RefSeq" id="WP_311666583.1">
    <property type="nucleotide sequence ID" value="NZ_JAVREO010000004.1"/>
</dbReference>
<keyword evidence="4" id="KW-0274">FAD</keyword>
<sequence>MGSARRGGSVEDEVLVVGGGVSGLTTAVVLAEAGRPVRLVSDRAPGETTSAVAGGLWEPYLAEPRERVAEWAFRTLPTLVALAEHPAETGVRMVEGIKAQRTPEPVPPWWLPSLPGALRPLRAPELPPGFRSGYAATMPLLDMPHYLGYLTDRLRAAGGRIERRRLRSLDEATATARLVVNCTGLAARKLVPDLEVRPIQGQLVVVENPGLDRWLVAEPIEGEESLYLLPQPGGLLLGGTARRDRWGTEPDPELAARIVRRCARVFPELATARVLEHRVGLRPFRPRVRLAAEPTGDGRVTVHNYGHGGCGVTVSWGCAREAAGLLPR</sequence>
<dbReference type="InterPro" id="IPR006076">
    <property type="entry name" value="FAD-dep_OxRdtase"/>
</dbReference>
<dbReference type="EMBL" id="JAVREO010000004">
    <property type="protein sequence ID" value="MDT0266526.1"/>
    <property type="molecule type" value="Genomic_DNA"/>
</dbReference>
<comment type="similarity">
    <text evidence="2">Belongs to the DAMOX/DASOX family.</text>
</comment>
<comment type="cofactor">
    <cofactor evidence="1">
        <name>FAD</name>
        <dbReference type="ChEBI" id="CHEBI:57692"/>
    </cofactor>
</comment>
<dbReference type="SUPFAM" id="SSF54373">
    <property type="entry name" value="FAD-linked reductases, C-terminal domain"/>
    <property type="match status" value="1"/>
</dbReference>
<evidence type="ECO:0000256" key="6">
    <source>
        <dbReference type="ARBA" id="ARBA00039101"/>
    </source>
</evidence>
<reference evidence="11" key="1">
    <citation type="submission" date="2023-07" db="EMBL/GenBank/DDBJ databases">
        <title>30 novel species of actinomycetes from the DSMZ collection.</title>
        <authorList>
            <person name="Nouioui I."/>
        </authorList>
    </citation>
    <scope>NUCLEOTIDE SEQUENCE [LARGE SCALE GENOMIC DNA]</scope>
    <source>
        <strain evidence="11">DSM 44915</strain>
    </source>
</reference>
<evidence type="ECO:0000313" key="11">
    <source>
        <dbReference type="Proteomes" id="UP001183410"/>
    </source>
</evidence>
<proteinExistence type="inferred from homology"/>
<accession>A0ABU2JP68</accession>
<dbReference type="PANTHER" id="PTHR11530">
    <property type="entry name" value="D-AMINO ACID OXIDASE"/>
    <property type="match status" value="1"/>
</dbReference>
<comment type="caution">
    <text evidence="10">The sequence shown here is derived from an EMBL/GenBank/DDBJ whole genome shotgun (WGS) entry which is preliminary data.</text>
</comment>
<keyword evidence="5 10" id="KW-0560">Oxidoreductase</keyword>
<dbReference type="EC" id="1.4.3.3" evidence="6"/>
<dbReference type="Gene3D" id="3.30.9.10">
    <property type="entry name" value="D-Amino Acid Oxidase, subunit A, domain 2"/>
    <property type="match status" value="1"/>
</dbReference>
<dbReference type="PIRSF" id="PIRSF000189">
    <property type="entry name" value="D-aa_oxidase"/>
    <property type="match status" value="1"/>
</dbReference>
<evidence type="ECO:0000259" key="9">
    <source>
        <dbReference type="Pfam" id="PF01266"/>
    </source>
</evidence>
<dbReference type="PANTHER" id="PTHR11530:SF11">
    <property type="entry name" value="D-ASPARTATE OXIDASE"/>
    <property type="match status" value="1"/>
</dbReference>
<evidence type="ECO:0000256" key="1">
    <source>
        <dbReference type="ARBA" id="ARBA00001974"/>
    </source>
</evidence>
<dbReference type="GO" id="GO:0016491">
    <property type="term" value="F:oxidoreductase activity"/>
    <property type="evidence" value="ECO:0007669"/>
    <property type="project" value="UniProtKB-KW"/>
</dbReference>
<dbReference type="SUPFAM" id="SSF51971">
    <property type="entry name" value="Nucleotide-binding domain"/>
    <property type="match status" value="1"/>
</dbReference>
<evidence type="ECO:0000256" key="3">
    <source>
        <dbReference type="ARBA" id="ARBA00022630"/>
    </source>
</evidence>
<keyword evidence="11" id="KW-1185">Reference proteome</keyword>
<evidence type="ECO:0000256" key="2">
    <source>
        <dbReference type="ARBA" id="ARBA00006730"/>
    </source>
</evidence>
<dbReference type="Pfam" id="PF01266">
    <property type="entry name" value="DAO"/>
    <property type="match status" value="1"/>
</dbReference>
<name>A0ABU2JP68_9ACTN</name>
<protein>
    <recommendedName>
        <fullName evidence="7">D-amino-acid oxidase</fullName>
        <ecNumber evidence="6">1.4.3.3</ecNumber>
    </recommendedName>
</protein>
<dbReference type="Gene3D" id="3.40.50.720">
    <property type="entry name" value="NAD(P)-binding Rossmann-like Domain"/>
    <property type="match status" value="1"/>
</dbReference>
<evidence type="ECO:0000313" key="10">
    <source>
        <dbReference type="EMBL" id="MDT0266526.1"/>
    </source>
</evidence>
<keyword evidence="3" id="KW-0285">Flavoprotein</keyword>
<evidence type="ECO:0000256" key="8">
    <source>
        <dbReference type="ARBA" id="ARBA00049547"/>
    </source>
</evidence>
<evidence type="ECO:0000256" key="4">
    <source>
        <dbReference type="ARBA" id="ARBA00022827"/>
    </source>
</evidence>
<gene>
    <name evidence="10" type="ORF">RM844_09480</name>
</gene>
<organism evidence="10 11">
    <name type="scientific">Streptomyces chisholmiae</name>
    <dbReference type="NCBI Taxonomy" id="3075540"/>
    <lineage>
        <taxon>Bacteria</taxon>
        <taxon>Bacillati</taxon>
        <taxon>Actinomycetota</taxon>
        <taxon>Actinomycetes</taxon>
        <taxon>Kitasatosporales</taxon>
        <taxon>Streptomycetaceae</taxon>
        <taxon>Streptomyces</taxon>
    </lineage>
</organism>
<comment type="catalytic activity">
    <reaction evidence="8">
        <text>a D-alpha-amino acid + O2 + H2O = a 2-oxocarboxylate + H2O2 + NH4(+)</text>
        <dbReference type="Rhea" id="RHEA:21816"/>
        <dbReference type="ChEBI" id="CHEBI:15377"/>
        <dbReference type="ChEBI" id="CHEBI:15379"/>
        <dbReference type="ChEBI" id="CHEBI:16240"/>
        <dbReference type="ChEBI" id="CHEBI:28938"/>
        <dbReference type="ChEBI" id="CHEBI:35179"/>
        <dbReference type="ChEBI" id="CHEBI:59871"/>
        <dbReference type="EC" id="1.4.3.3"/>
    </reaction>
    <physiologicalReaction direction="left-to-right" evidence="8">
        <dbReference type="Rhea" id="RHEA:21817"/>
    </physiologicalReaction>
</comment>